<dbReference type="InterPro" id="IPR035892">
    <property type="entry name" value="C2_domain_sf"/>
</dbReference>
<feature type="region of interest" description="Disordered" evidence="2">
    <location>
        <begin position="1639"/>
        <end position="1681"/>
    </location>
</feature>
<dbReference type="InterPro" id="IPR000008">
    <property type="entry name" value="C2_dom"/>
</dbReference>
<dbReference type="PANTHER" id="PTHR47263">
    <property type="entry name" value="ADENYLATE CYCLASE ACTIVATION PROTEIN GIT1"/>
    <property type="match status" value="1"/>
</dbReference>
<dbReference type="InterPro" id="IPR007529">
    <property type="entry name" value="Znf_HIT"/>
</dbReference>
<accession>A0A9W8LFA0</accession>
<feature type="region of interest" description="Disordered" evidence="2">
    <location>
        <begin position="124"/>
        <end position="171"/>
    </location>
</feature>
<keyword evidence="1" id="KW-0863">Zinc-finger</keyword>
<dbReference type="InterPro" id="IPR052811">
    <property type="entry name" value="Glucose_resp_signaling"/>
</dbReference>
<proteinExistence type="predicted"/>
<dbReference type="GO" id="GO:0008270">
    <property type="term" value="F:zinc ion binding"/>
    <property type="evidence" value="ECO:0007669"/>
    <property type="project" value="UniProtKB-UniRule"/>
</dbReference>
<dbReference type="Proteomes" id="UP001140172">
    <property type="component" value="Unassembled WGS sequence"/>
</dbReference>
<dbReference type="Pfam" id="PF06292">
    <property type="entry name" value="MUN"/>
    <property type="match status" value="1"/>
</dbReference>
<dbReference type="PROSITE" id="PS51258">
    <property type="entry name" value="MHD1"/>
    <property type="match status" value="1"/>
</dbReference>
<feature type="compositionally biased region" description="Polar residues" evidence="2">
    <location>
        <begin position="1668"/>
        <end position="1680"/>
    </location>
</feature>
<keyword evidence="8" id="KW-1185">Reference proteome</keyword>
<protein>
    <submittedName>
        <fullName evidence="7">Uncharacterized protein</fullName>
    </submittedName>
</protein>
<dbReference type="PROSITE" id="PS50004">
    <property type="entry name" value="C2"/>
    <property type="match status" value="1"/>
</dbReference>
<dbReference type="InterPro" id="IPR014772">
    <property type="entry name" value="Munc13_dom-2"/>
</dbReference>
<dbReference type="Gene3D" id="3.30.60.190">
    <property type="match status" value="1"/>
</dbReference>
<evidence type="ECO:0000259" key="4">
    <source>
        <dbReference type="PROSITE" id="PS51083"/>
    </source>
</evidence>
<feature type="domain" description="C2" evidence="3">
    <location>
        <begin position="1197"/>
        <end position="1338"/>
    </location>
</feature>
<feature type="region of interest" description="Disordered" evidence="2">
    <location>
        <begin position="289"/>
        <end position="316"/>
    </location>
</feature>
<name>A0A9W8LFA0_9FUNG</name>
<dbReference type="EMBL" id="JANBUM010000369">
    <property type="protein sequence ID" value="KAJ2778100.1"/>
    <property type="molecule type" value="Genomic_DNA"/>
</dbReference>
<comment type="caution">
    <text evidence="7">The sequence shown here is derived from an EMBL/GenBank/DDBJ whole genome shotgun (WGS) entry which is preliminary data.</text>
</comment>
<dbReference type="InterPro" id="IPR010439">
    <property type="entry name" value="MUN_dom"/>
</dbReference>
<dbReference type="OrthoDB" id="2015333at2759"/>
<feature type="compositionally biased region" description="Low complexity" evidence="2">
    <location>
        <begin position="124"/>
        <end position="165"/>
    </location>
</feature>
<evidence type="ECO:0000259" key="6">
    <source>
        <dbReference type="PROSITE" id="PS51259"/>
    </source>
</evidence>
<dbReference type="Pfam" id="PF04438">
    <property type="entry name" value="zf-HIT"/>
    <property type="match status" value="1"/>
</dbReference>
<feature type="region of interest" description="Disordered" evidence="2">
    <location>
        <begin position="407"/>
        <end position="432"/>
    </location>
</feature>
<dbReference type="CDD" id="cd23024">
    <property type="entry name" value="zf-HIT_ZNHIT2-3"/>
    <property type="match status" value="1"/>
</dbReference>
<feature type="region of interest" description="Disordered" evidence="2">
    <location>
        <begin position="348"/>
        <end position="376"/>
    </location>
</feature>
<dbReference type="PANTHER" id="PTHR47263:SF1">
    <property type="entry name" value="C2 DOMAIN PROTEIN (AFU_ORTHOLOGUE AFUA_7G02350)"/>
    <property type="match status" value="1"/>
</dbReference>
<evidence type="ECO:0000259" key="3">
    <source>
        <dbReference type="PROSITE" id="PS50004"/>
    </source>
</evidence>
<feature type="domain" description="HIT-type" evidence="4">
    <location>
        <begin position="6"/>
        <end position="39"/>
    </location>
</feature>
<feature type="domain" description="MHD2" evidence="6">
    <location>
        <begin position="1443"/>
        <end position="1562"/>
    </location>
</feature>
<keyword evidence="1" id="KW-0479">Metal-binding</keyword>
<feature type="compositionally biased region" description="Pro residues" evidence="2">
    <location>
        <begin position="1651"/>
        <end position="1660"/>
    </location>
</feature>
<sequence>MSTRQCTVCNDAAAKYKCPKCLIGYCSVKCFKIHKTEPCMAADSAVPEPQKPVGSAQNTVPADASAVSIDEDDEEEAKHRLKPEDLQKLDTSEEVQKLVMKPELRSLMEAPLLSQFQQQQQQQQFYNQHQQQQQQFYSQHQQLPPRLSPQHLSKPLPSPPSTSHLAEAPSNAIEELPVYSMRIKDEWGNDSGKDNWSYAGTDVKVDPSGYDASISVADSEYGAMAVPADSKAAGSFGPFNSATYANDSNNPSSQGLVLGDSDSVLTTYQYALRYAMLVDADNAQLAARSRSIGGNDDPINRTPSRSSGSELDDRGGAAFSVKTVSKATGAPNFNNRTPTLVVRPGGRLAELTSPSGADGVESSDSQSGGRFKGRGWRNSIFELGDNAARKLKAEISNASKLKDFARGKLSSGGGSSFPSQPPSLRNPAAPRDSKLGSAINKALMQQLKTAAGASSVHPFTSECYMTMYEELRNRGGSESTSNYNSVDDLIDLFTDISHQVCSRLGVLVRSDVSRTVDNQVSLFVKLLRSVLQAKAHTSREAGVALLKLDDYSDSVSIDNRTRSNSETSALRGRNELTDQQAFLKGDEDDERRTRQVSTWLKNAFHVPDADHRQMVMELRREVNQETAIHDLRTCLLVLKRDMSFAGKPEDFRNRHTYDVWKERETTVLEQVIQMYSVRHQFMSGEQIAAGRLKLEASTIEAMGSEEIAAAFEYIPTHAAFHFRTLIQTAIEHDVVANYSASDSPTDIRQLSTPAKDLLKQLSIAWRISKYYRETCYLDVIDNLCERGVLPETYLIDAFGKVESIVHLMNPQEWQISQYEYLLNVESRIQYRMLNAVQDIIEELDQQRPEKNEHIRRILRALIINDASNPVVIKKPIPQVKGRREEIMSILGSSIDYRCECLDRLCFGEDNVSLAPSLDGFTRLAHLILNDYERCRKMFSEPILEDGDRRFDIAGMVAEVETEYFWTNLKRHVDQFGYADDNTDIESAFDLYKLINKIEQLHSQYSERVLDGVSSRQLFKETLDTWLRNMDSMKAKWFENALKVDNAPAELNIGKHSTSVIDLVFCFSQLADIAQRLEWPDAELKAHFLTQFMKHVGLCFELYASVMLKEFQQCMHIPSNDSEPKSPIWNSMWNSRKYKERLLSVSVSTQSAIAKLDQSQPVQISPMACIKLNNLTIAIKNLNEMLEGLDVEGTLQAIGGENRLSIKARSSDRFVMSFKVIRAEGLEIYKRQYDTSVDMSARPYVKLALTRQTEDNVFKRATFATTRPAPPGSSNPRWNESFELPVVTRKELQSPLEARICTRDGPKKMGFREKTRSRAYFAPPSSLERSADGSVDMVLDMEPAGHLLLHVTMDSERDDVEFYSGKMFRCLERTLNDMQQQIVDQVSIGIREYLRQILVVQPSRYRSASILGTSYMGVERSIQFLKRDGHRVPETVKVTQESCLEALIPLIDYLEDNLHTLFTYLYEDTANGVIGRTWSEVLVTLEDILLPPLRGPSKGHARPLTETYLDNIYECLKHLKWYFGGGDDGDGISDEVLEGRRYAELMLVREMYFLTSRELIDAYMREMHQSASFSLDSEKSRYTHAPVTPQMYSPAHPAIPVSAGDKDKDEYEFLEAPHLRPDQPISAPPLISHKISRPVTSPLLSSHSQPRSVPPPLPRQPRPQHRNSDASAVSNIDTTPNGARRFSAYTDASLNSSSESLGVGMHDVKTAIVPTSASSQSGLSRSQSVWAHKNRATIKGLRRKHRMVTDTGDIILRILRLRFDKEATKFVQTQLELRSQQMQYEMRRAAQQIQS</sequence>
<dbReference type="Gene3D" id="1.20.58.1100">
    <property type="match status" value="1"/>
</dbReference>
<feature type="domain" description="MHD1" evidence="5">
    <location>
        <begin position="988"/>
        <end position="1106"/>
    </location>
</feature>
<organism evidence="7 8">
    <name type="scientific">Coemansia interrupta</name>
    <dbReference type="NCBI Taxonomy" id="1126814"/>
    <lineage>
        <taxon>Eukaryota</taxon>
        <taxon>Fungi</taxon>
        <taxon>Fungi incertae sedis</taxon>
        <taxon>Zoopagomycota</taxon>
        <taxon>Kickxellomycotina</taxon>
        <taxon>Kickxellomycetes</taxon>
        <taxon>Kickxellales</taxon>
        <taxon>Kickxellaceae</taxon>
        <taxon>Coemansia</taxon>
    </lineage>
</organism>
<evidence type="ECO:0000256" key="2">
    <source>
        <dbReference type="SAM" id="MobiDB-lite"/>
    </source>
</evidence>
<feature type="region of interest" description="Disordered" evidence="2">
    <location>
        <begin position="44"/>
        <end position="89"/>
    </location>
</feature>
<feature type="compositionally biased region" description="Basic and acidic residues" evidence="2">
    <location>
        <begin position="76"/>
        <end position="89"/>
    </location>
</feature>
<dbReference type="SUPFAM" id="SSF49562">
    <property type="entry name" value="C2 domain (Calcium/lipid-binding domain, CaLB)"/>
    <property type="match status" value="1"/>
</dbReference>
<evidence type="ECO:0000259" key="5">
    <source>
        <dbReference type="PROSITE" id="PS51258"/>
    </source>
</evidence>
<evidence type="ECO:0000256" key="1">
    <source>
        <dbReference type="PROSITE-ProRule" id="PRU00453"/>
    </source>
</evidence>
<reference evidence="7" key="1">
    <citation type="submission" date="2022-07" db="EMBL/GenBank/DDBJ databases">
        <title>Phylogenomic reconstructions and comparative analyses of Kickxellomycotina fungi.</title>
        <authorList>
            <person name="Reynolds N.K."/>
            <person name="Stajich J.E."/>
            <person name="Barry K."/>
            <person name="Grigoriev I.V."/>
            <person name="Crous P."/>
            <person name="Smith M.E."/>
        </authorList>
    </citation>
    <scope>NUCLEOTIDE SEQUENCE</scope>
    <source>
        <strain evidence="7">BCRC 34489</strain>
    </source>
</reference>
<dbReference type="InterPro" id="IPR014770">
    <property type="entry name" value="Munc13_1"/>
</dbReference>
<evidence type="ECO:0000313" key="7">
    <source>
        <dbReference type="EMBL" id="KAJ2778100.1"/>
    </source>
</evidence>
<dbReference type="Gene3D" id="2.60.40.150">
    <property type="entry name" value="C2 domain"/>
    <property type="match status" value="1"/>
</dbReference>
<evidence type="ECO:0000313" key="8">
    <source>
        <dbReference type="Proteomes" id="UP001140172"/>
    </source>
</evidence>
<dbReference type="PROSITE" id="PS51259">
    <property type="entry name" value="MHD2"/>
    <property type="match status" value="1"/>
</dbReference>
<dbReference type="SUPFAM" id="SSF144232">
    <property type="entry name" value="HIT/MYND zinc finger-like"/>
    <property type="match status" value="1"/>
</dbReference>
<dbReference type="Gene3D" id="1.10.357.50">
    <property type="match status" value="1"/>
</dbReference>
<gene>
    <name evidence="7" type="ORF">GGI15_004281</name>
</gene>
<dbReference type="PROSITE" id="PS51083">
    <property type="entry name" value="ZF_HIT"/>
    <property type="match status" value="1"/>
</dbReference>
<keyword evidence="1" id="KW-0862">Zinc</keyword>